<dbReference type="AlphaFoldDB" id="A0A7G9TFK0"/>
<dbReference type="InterPro" id="IPR001387">
    <property type="entry name" value="Cro/C1-type_HTH"/>
</dbReference>
<reference evidence="2 3" key="1">
    <citation type="submission" date="2020-08" db="EMBL/GenBank/DDBJ databases">
        <title>Streptomycin Non-resistant strain, P. mexicana.</title>
        <authorList>
            <person name="Ganesh-Kumar S."/>
            <person name="Zhe T."/>
            <person name="Yu Z."/>
            <person name="Min Y."/>
        </authorList>
    </citation>
    <scope>NUCLEOTIDE SEQUENCE [LARGE SCALE GENOMIC DNA]</scope>
    <source>
        <strain evidence="2 3">GTZY2</strain>
    </source>
</reference>
<dbReference type="Proteomes" id="UP000515838">
    <property type="component" value="Chromosome"/>
</dbReference>
<dbReference type="GeneID" id="81470423"/>
<sequence length="261" mass="28749">MDPATPFGHLLRDWRQRRRLTQLDLADAAGVSTRHVSFLETHRSLPSRALLMRLGAVLDMPLRERNRMLVSAGFAPMYREHRWDEQALQVAREAIERLLAAHEPYPALAIDRHWNLVTANAAAQRLMAGLPEALLAPVPNVLRASLHPDGLSSRIANLPQWRAHILERLQHQHEATQDPVLDDLRKELAAYPGGEAEDPGAAEAIIVPLQLRGPDGQVLSFLGTTTVFGTPNDVTLAELAIESFFPGDPGTAALLHAMAQA</sequence>
<dbReference type="GO" id="GO:0003677">
    <property type="term" value="F:DNA binding"/>
    <property type="evidence" value="ECO:0007669"/>
    <property type="project" value="InterPro"/>
</dbReference>
<protein>
    <submittedName>
        <fullName evidence="2">Helix-turn-helix transcriptional regulator</fullName>
    </submittedName>
</protein>
<dbReference type="EMBL" id="CP060731">
    <property type="protein sequence ID" value="QNN78875.1"/>
    <property type="molecule type" value="Genomic_DNA"/>
</dbReference>
<dbReference type="Gene3D" id="3.30.450.180">
    <property type="match status" value="1"/>
</dbReference>
<dbReference type="InterPro" id="IPR010982">
    <property type="entry name" value="Lambda_DNA-bd_dom_sf"/>
</dbReference>
<dbReference type="PROSITE" id="PS50943">
    <property type="entry name" value="HTH_CROC1"/>
    <property type="match status" value="1"/>
</dbReference>
<accession>A0A7G9TFK0</accession>
<dbReference type="Pfam" id="PF17765">
    <property type="entry name" value="MLTR_LBD"/>
    <property type="match status" value="1"/>
</dbReference>
<dbReference type="PANTHER" id="PTHR35010">
    <property type="entry name" value="BLL4672 PROTEIN-RELATED"/>
    <property type="match status" value="1"/>
</dbReference>
<dbReference type="Pfam" id="PF13560">
    <property type="entry name" value="HTH_31"/>
    <property type="match status" value="1"/>
</dbReference>
<dbReference type="Gene3D" id="1.10.260.40">
    <property type="entry name" value="lambda repressor-like DNA-binding domains"/>
    <property type="match status" value="1"/>
</dbReference>
<organism evidence="2 3">
    <name type="scientific">Pseudoxanthomonas mexicana</name>
    <dbReference type="NCBI Taxonomy" id="128785"/>
    <lineage>
        <taxon>Bacteria</taxon>
        <taxon>Pseudomonadati</taxon>
        <taxon>Pseudomonadota</taxon>
        <taxon>Gammaproteobacteria</taxon>
        <taxon>Lysobacterales</taxon>
        <taxon>Lysobacteraceae</taxon>
        <taxon>Pseudoxanthomonas</taxon>
    </lineage>
</organism>
<proteinExistence type="predicted"/>
<dbReference type="SUPFAM" id="SSF47413">
    <property type="entry name" value="lambda repressor-like DNA-binding domains"/>
    <property type="match status" value="1"/>
</dbReference>
<evidence type="ECO:0000313" key="3">
    <source>
        <dbReference type="Proteomes" id="UP000515838"/>
    </source>
</evidence>
<dbReference type="PANTHER" id="PTHR35010:SF4">
    <property type="entry name" value="BLL5781 PROTEIN"/>
    <property type="match status" value="1"/>
</dbReference>
<gene>
    <name evidence="2" type="ORF">IAE60_05555</name>
</gene>
<dbReference type="CDD" id="cd00093">
    <property type="entry name" value="HTH_XRE"/>
    <property type="match status" value="1"/>
</dbReference>
<evidence type="ECO:0000313" key="2">
    <source>
        <dbReference type="EMBL" id="QNN78875.1"/>
    </source>
</evidence>
<evidence type="ECO:0000259" key="1">
    <source>
        <dbReference type="PROSITE" id="PS50943"/>
    </source>
</evidence>
<dbReference type="SMART" id="SM00530">
    <property type="entry name" value="HTH_XRE"/>
    <property type="match status" value="1"/>
</dbReference>
<dbReference type="RefSeq" id="WP_187574172.1">
    <property type="nucleotide sequence ID" value="NZ_CP060731.1"/>
</dbReference>
<feature type="domain" description="HTH cro/C1-type" evidence="1">
    <location>
        <begin position="11"/>
        <end position="65"/>
    </location>
</feature>
<dbReference type="InterPro" id="IPR041413">
    <property type="entry name" value="MLTR_LBD"/>
</dbReference>
<name>A0A7G9TFK0_PSEMX</name>